<evidence type="ECO:0000256" key="1">
    <source>
        <dbReference type="ARBA" id="ARBA00004123"/>
    </source>
</evidence>
<keyword evidence="5 7" id="KW-0539">Nucleus</keyword>
<dbReference type="InterPro" id="IPR040203">
    <property type="entry name" value="Sld2"/>
</dbReference>
<gene>
    <name evidence="9" type="ORF">EXIGLDRAFT_747878</name>
</gene>
<feature type="non-terminal residue" evidence="9">
    <location>
        <position position="74"/>
    </location>
</feature>
<proteinExistence type="inferred from homology"/>
<dbReference type="AlphaFoldDB" id="A0A166AXI1"/>
<dbReference type="OrthoDB" id="8775810at2759"/>
<dbReference type="InParanoid" id="A0A166AXI1"/>
<organism evidence="9 10">
    <name type="scientific">Exidia glandulosa HHB12029</name>
    <dbReference type="NCBI Taxonomy" id="1314781"/>
    <lineage>
        <taxon>Eukaryota</taxon>
        <taxon>Fungi</taxon>
        <taxon>Dikarya</taxon>
        <taxon>Basidiomycota</taxon>
        <taxon>Agaricomycotina</taxon>
        <taxon>Agaricomycetes</taxon>
        <taxon>Auriculariales</taxon>
        <taxon>Exidiaceae</taxon>
        <taxon>Exidia</taxon>
    </lineage>
</organism>
<reference evidence="9 10" key="1">
    <citation type="journal article" date="2016" name="Mol. Biol. Evol.">
        <title>Comparative Genomics of Early-Diverging Mushroom-Forming Fungi Provides Insights into the Origins of Lignocellulose Decay Capabilities.</title>
        <authorList>
            <person name="Nagy L.G."/>
            <person name="Riley R."/>
            <person name="Tritt A."/>
            <person name="Adam C."/>
            <person name="Daum C."/>
            <person name="Floudas D."/>
            <person name="Sun H."/>
            <person name="Yadav J.S."/>
            <person name="Pangilinan J."/>
            <person name="Larsson K.H."/>
            <person name="Matsuura K."/>
            <person name="Barry K."/>
            <person name="Labutti K."/>
            <person name="Kuo R."/>
            <person name="Ohm R.A."/>
            <person name="Bhattacharya S.S."/>
            <person name="Shirouzu T."/>
            <person name="Yoshinaga Y."/>
            <person name="Martin F.M."/>
            <person name="Grigoriev I.V."/>
            <person name="Hibbett D.S."/>
        </authorList>
    </citation>
    <scope>NUCLEOTIDE SEQUENCE [LARGE SCALE GENOMIC DNA]</scope>
    <source>
        <strain evidence="9 10">HHB12029</strain>
    </source>
</reference>
<comment type="function">
    <text evidence="7">Has a role in the initiation of DNA replication. Required at S-phase checkpoint.</text>
</comment>
<keyword evidence="10" id="KW-1185">Reference proteome</keyword>
<evidence type="ECO:0000256" key="2">
    <source>
        <dbReference type="ARBA" id="ARBA00007276"/>
    </source>
</evidence>
<dbReference type="GO" id="GO:0031261">
    <property type="term" value="C:DNA replication preinitiation complex"/>
    <property type="evidence" value="ECO:0007669"/>
    <property type="project" value="TreeGrafter"/>
</dbReference>
<dbReference type="InterPro" id="IPR021110">
    <property type="entry name" value="DNA_rep_checkpnt_protein"/>
</dbReference>
<dbReference type="GO" id="GO:0000727">
    <property type="term" value="P:double-strand break repair via break-induced replication"/>
    <property type="evidence" value="ECO:0007669"/>
    <property type="project" value="TreeGrafter"/>
</dbReference>
<evidence type="ECO:0000313" key="9">
    <source>
        <dbReference type="EMBL" id="KZV96029.1"/>
    </source>
</evidence>
<evidence type="ECO:0000256" key="6">
    <source>
        <dbReference type="ARBA" id="ARBA00023306"/>
    </source>
</evidence>
<name>A0A166AXI1_EXIGL</name>
<dbReference type="GO" id="GO:1902977">
    <property type="term" value="P:mitotic DNA replication preinitiation complex assembly"/>
    <property type="evidence" value="ECO:0007669"/>
    <property type="project" value="TreeGrafter"/>
</dbReference>
<dbReference type="Pfam" id="PF11719">
    <property type="entry name" value="Drc1-Sld2"/>
    <property type="match status" value="1"/>
</dbReference>
<accession>A0A166AXI1</accession>
<comment type="subcellular location">
    <subcellularLocation>
        <location evidence="1 7">Nucleus</location>
    </subcellularLocation>
</comment>
<dbReference type="PANTHER" id="PTHR28124">
    <property type="entry name" value="DNA REPLICATION REGULATOR SLD2"/>
    <property type="match status" value="1"/>
</dbReference>
<protein>
    <recommendedName>
        <fullName evidence="3 7">DNA replication regulator SLD2</fullName>
    </recommendedName>
</protein>
<dbReference type="GO" id="GO:0003688">
    <property type="term" value="F:DNA replication origin binding"/>
    <property type="evidence" value="ECO:0007669"/>
    <property type="project" value="TreeGrafter"/>
</dbReference>
<evidence type="ECO:0000256" key="4">
    <source>
        <dbReference type="ARBA" id="ARBA00022705"/>
    </source>
</evidence>
<evidence type="ECO:0000256" key="3">
    <source>
        <dbReference type="ARBA" id="ARBA00018363"/>
    </source>
</evidence>
<dbReference type="PANTHER" id="PTHR28124:SF1">
    <property type="entry name" value="DNA REPLICATION REGULATOR SLD2"/>
    <property type="match status" value="1"/>
</dbReference>
<keyword evidence="4 7" id="KW-0235">DNA replication</keyword>
<evidence type="ECO:0000256" key="5">
    <source>
        <dbReference type="ARBA" id="ARBA00023242"/>
    </source>
</evidence>
<comment type="similarity">
    <text evidence="2 7">Belongs to the SLD2 family.</text>
</comment>
<evidence type="ECO:0000313" key="10">
    <source>
        <dbReference type="Proteomes" id="UP000077266"/>
    </source>
</evidence>
<evidence type="ECO:0000256" key="7">
    <source>
        <dbReference type="RuleBase" id="RU367067"/>
    </source>
</evidence>
<dbReference type="Gene3D" id="1.10.10.1460">
    <property type="match status" value="1"/>
</dbReference>
<dbReference type="GO" id="GO:0006270">
    <property type="term" value="P:DNA replication initiation"/>
    <property type="evidence" value="ECO:0007669"/>
    <property type="project" value="UniProtKB-UniRule"/>
</dbReference>
<feature type="region of interest" description="Disordered" evidence="8">
    <location>
        <begin position="20"/>
        <end position="74"/>
    </location>
</feature>
<dbReference type="EMBL" id="KV425948">
    <property type="protein sequence ID" value="KZV96029.1"/>
    <property type="molecule type" value="Genomic_DNA"/>
</dbReference>
<sequence length="74" mass="8478">MDDLASVKAEIKRWERAFRAEHARDPSKDDMKAAGMADRYKLYRQLSNPAQKVETRHAPAQPSRNPFSPVKGRP</sequence>
<dbReference type="GO" id="GO:0003697">
    <property type="term" value="F:single-stranded DNA binding"/>
    <property type="evidence" value="ECO:0007669"/>
    <property type="project" value="TreeGrafter"/>
</dbReference>
<dbReference type="Proteomes" id="UP000077266">
    <property type="component" value="Unassembled WGS sequence"/>
</dbReference>
<feature type="compositionally biased region" description="Basic and acidic residues" evidence="8">
    <location>
        <begin position="20"/>
        <end position="32"/>
    </location>
</feature>
<keyword evidence="6 7" id="KW-0131">Cell cycle</keyword>
<evidence type="ECO:0000256" key="8">
    <source>
        <dbReference type="SAM" id="MobiDB-lite"/>
    </source>
</evidence>